<dbReference type="SUPFAM" id="SSF57184">
    <property type="entry name" value="Growth factor receptor domain"/>
    <property type="match status" value="1"/>
</dbReference>
<feature type="transmembrane region" description="Helical" evidence="2">
    <location>
        <begin position="756"/>
        <end position="775"/>
    </location>
</feature>
<feature type="transmembrane region" description="Helical" evidence="2">
    <location>
        <begin position="463"/>
        <end position="485"/>
    </location>
</feature>
<organism evidence="3 4">
    <name type="scientific">Tetrahymena thermophila (strain SB210)</name>
    <dbReference type="NCBI Taxonomy" id="312017"/>
    <lineage>
        <taxon>Eukaryota</taxon>
        <taxon>Sar</taxon>
        <taxon>Alveolata</taxon>
        <taxon>Ciliophora</taxon>
        <taxon>Intramacronucleata</taxon>
        <taxon>Oligohymenophorea</taxon>
        <taxon>Hymenostomatida</taxon>
        <taxon>Tetrahymenina</taxon>
        <taxon>Tetrahymenidae</taxon>
        <taxon>Tetrahymena</taxon>
    </lineage>
</organism>
<dbReference type="GeneID" id="7835526"/>
<keyword evidence="2" id="KW-0812">Transmembrane</keyword>
<dbReference type="Proteomes" id="UP000009168">
    <property type="component" value="Unassembled WGS sequence"/>
</dbReference>
<dbReference type="OrthoDB" id="6114964at2759"/>
<name>Q22F15_TETTS</name>
<dbReference type="InterPro" id="IPR052798">
    <property type="entry name" value="Giardia_VSA"/>
</dbReference>
<keyword evidence="2" id="KW-0472">Membrane</keyword>
<dbReference type="InParanoid" id="Q22F15"/>
<reference evidence="4" key="1">
    <citation type="journal article" date="2006" name="PLoS Biol.">
        <title>Macronuclear genome sequence of the ciliate Tetrahymena thermophila, a model eukaryote.</title>
        <authorList>
            <person name="Eisen J.A."/>
            <person name="Coyne R.S."/>
            <person name="Wu M."/>
            <person name="Wu D."/>
            <person name="Thiagarajan M."/>
            <person name="Wortman J.R."/>
            <person name="Badger J.H."/>
            <person name="Ren Q."/>
            <person name="Amedeo P."/>
            <person name="Jones K.M."/>
            <person name="Tallon L.J."/>
            <person name="Delcher A.L."/>
            <person name="Salzberg S.L."/>
            <person name="Silva J.C."/>
            <person name="Haas B.J."/>
            <person name="Majoros W.H."/>
            <person name="Farzad M."/>
            <person name="Carlton J.M."/>
            <person name="Smith R.K. Jr."/>
            <person name="Garg J."/>
            <person name="Pearlman R.E."/>
            <person name="Karrer K.M."/>
            <person name="Sun L."/>
            <person name="Manning G."/>
            <person name="Elde N.C."/>
            <person name="Turkewitz A.P."/>
            <person name="Asai D.J."/>
            <person name="Wilkes D.E."/>
            <person name="Wang Y."/>
            <person name="Cai H."/>
            <person name="Collins K."/>
            <person name="Stewart B.A."/>
            <person name="Lee S.R."/>
            <person name="Wilamowska K."/>
            <person name="Weinberg Z."/>
            <person name="Ruzzo W.L."/>
            <person name="Wloga D."/>
            <person name="Gaertig J."/>
            <person name="Frankel J."/>
            <person name="Tsao C.-C."/>
            <person name="Gorovsky M.A."/>
            <person name="Keeling P.J."/>
            <person name="Waller R.F."/>
            <person name="Patron N.J."/>
            <person name="Cherry J.M."/>
            <person name="Stover N.A."/>
            <person name="Krieger C.J."/>
            <person name="del Toro C."/>
            <person name="Ryder H.F."/>
            <person name="Williamson S.C."/>
            <person name="Barbeau R.A."/>
            <person name="Hamilton E.P."/>
            <person name="Orias E."/>
        </authorList>
    </citation>
    <scope>NUCLEOTIDE SEQUENCE [LARGE SCALE GENOMIC DNA]</scope>
    <source>
        <strain evidence="4">SB210</strain>
    </source>
</reference>
<dbReference type="InterPro" id="IPR009030">
    <property type="entry name" value="Growth_fac_rcpt_cys_sf"/>
</dbReference>
<feature type="transmembrane region" description="Helical" evidence="2">
    <location>
        <begin position="560"/>
        <end position="579"/>
    </location>
</feature>
<dbReference type="PANTHER" id="PTHR23275">
    <property type="entry name" value="CABRIOLET.-RELATED"/>
    <property type="match status" value="1"/>
</dbReference>
<dbReference type="AlphaFoldDB" id="Q22F15"/>
<evidence type="ECO:0000256" key="1">
    <source>
        <dbReference type="SAM" id="MobiDB-lite"/>
    </source>
</evidence>
<feature type="transmembrane region" description="Helical" evidence="2">
    <location>
        <begin position="817"/>
        <end position="847"/>
    </location>
</feature>
<evidence type="ECO:0008006" key="5">
    <source>
        <dbReference type="Google" id="ProtNLM"/>
    </source>
</evidence>
<feature type="transmembrane region" description="Helical" evidence="2">
    <location>
        <begin position="634"/>
        <end position="656"/>
    </location>
</feature>
<sequence>MKRSCLEGIENNVFLTTGDPYNMGCDYRCSFDQYDRNNVAITLEIIGRLGAVFNFPLTQFTEPYSYIQVDFSFLGVRPANPLNVDINGLAQITLSSSPTQSYLDDAPTLFCSGFQVQNVYTSTLILNQQLPLGTNVIVTFSIQAAGYLSLLRSIRISKNCTPNCKTCSTNSSCLTCQDGYNQYNFPSGPQVCEQVGVCQTSNCFSCAQYNNQEVCLKCKPGFVLNSSSQTCTANIPAPQVACQANQYNQDGVCTNFSSNGYYQDRLSGQLILIQPSQINVQTTYQCPQNTLAIVSNQNNYQDYQCRCIFQNCIGCQDIYSCTYCVPGMIFNNTSKSCQTLNFSSNSYTIKQKVDTNGYKLELVFQNQLIATTINQSNLNITISNFKNYTYQFMGQKDNYTLMVDIQCDGNIKNEYIYVTISDKTFLSQNLMKPSTVSQELDPFVYVSPTDLKQAQDLKTGGTAVATTMISCLIPIAFLGNFYVLINTIDLTGFLYYLLFINVRFPINIFQFYGIFQNFQMAFIPNFFQNAINPNYVQQAPPQFMQQQTDSYFLNSTGQSISVVLIIFCLYIFAKLFSGIEIKFVQAYCRRACYETWEYGGFFDLIWCNYTYIIVGIFLQFYIFDCGDSSCPLNYSMFALWIIICLGAPIIITYVIVNNPNIKDDKYMRTKYSSLISGLKLFSNKDSLIQKDDENNTPPQTNNLFQSSQSQSQLNLQQIGWRQKLVMKFSKYNLAILYYRKIIFALIIVYLYKYSYIQLGIITLMNVIVAAYYIVIQPFESKYENIKNAAAEFVLIAIQIIIALLVDDPKSQPESHRITLGWIAIALITFVILWQFLGIIYDSLYSLYEYLKELKQKRNRSKVANFDNQQNEQANNEYASPSIHAKQRTDFQSKLGTLVFQNVKEMPREEDNDENDSPLQSQRLKRNKFSSVTQIRREGSINNMETFDQSNISPEVSPNRHRMSRLHMNVFNPQAQQMVQGQGETPHESIYDIPHSNNQIIGEPEQKNMSKKFSKVRSILES</sequence>
<feature type="region of interest" description="Disordered" evidence="1">
    <location>
        <begin position="905"/>
        <end position="931"/>
    </location>
</feature>
<gene>
    <name evidence="3" type="ORF">TTHERM_00821940</name>
</gene>
<dbReference type="RefSeq" id="XP_001031523.2">
    <property type="nucleotide sequence ID" value="XM_001031523.2"/>
</dbReference>
<dbReference type="HOGENOM" id="CLU_299084_0_0_1"/>
<evidence type="ECO:0000313" key="3">
    <source>
        <dbReference type="EMBL" id="EAR83860.2"/>
    </source>
</evidence>
<evidence type="ECO:0000256" key="2">
    <source>
        <dbReference type="SAM" id="Phobius"/>
    </source>
</evidence>
<protein>
    <recommendedName>
        <fullName evidence="5">Transmembrane protein</fullName>
    </recommendedName>
</protein>
<accession>Q22F15</accession>
<feature type="transmembrane region" description="Helical" evidence="2">
    <location>
        <begin position="492"/>
        <end position="515"/>
    </location>
</feature>
<keyword evidence="4" id="KW-1185">Reference proteome</keyword>
<keyword evidence="2" id="KW-1133">Transmembrane helix</keyword>
<dbReference type="KEGG" id="tet:TTHERM_00821940"/>
<evidence type="ECO:0000313" key="4">
    <source>
        <dbReference type="Proteomes" id="UP000009168"/>
    </source>
</evidence>
<proteinExistence type="predicted"/>
<feature type="transmembrane region" description="Helical" evidence="2">
    <location>
        <begin position="600"/>
        <end position="622"/>
    </location>
</feature>
<feature type="transmembrane region" description="Helical" evidence="2">
    <location>
        <begin position="731"/>
        <end position="750"/>
    </location>
</feature>
<dbReference type="EMBL" id="GG662544">
    <property type="protein sequence ID" value="EAR83860.2"/>
    <property type="molecule type" value="Genomic_DNA"/>
</dbReference>
<feature type="transmembrane region" description="Helical" evidence="2">
    <location>
        <begin position="787"/>
        <end position="805"/>
    </location>
</feature>